<evidence type="ECO:0000259" key="7">
    <source>
        <dbReference type="Pfam" id="PF05368"/>
    </source>
</evidence>
<dbReference type="AlphaFoldDB" id="A0A068VNP6"/>
<evidence type="ECO:0000256" key="4">
    <source>
        <dbReference type="ARBA" id="ARBA00038910"/>
    </source>
</evidence>
<dbReference type="Gramene" id="CDP21343">
    <property type="protein sequence ID" value="CDP21343"/>
    <property type="gene ID" value="GSCOC_T00002564001"/>
</dbReference>
<accession>A0A068VNP6</accession>
<sequence>MASTVESVKSKVLIIGGTGYLGKRLVKASLEQGHETYILHRPEIGVDIEKVQMLLSFKARGAHLVPGSFSHYQSLVDAVKLVDVVRRPSTAPLSDTYRASLNFLQRTFGQTFSHGAVPNQHGRYTIRNDPDRGVFDGCFF</sequence>
<dbReference type="STRING" id="49390.A0A068VNP6"/>
<evidence type="ECO:0000256" key="3">
    <source>
        <dbReference type="ARBA" id="ARBA00038909"/>
    </source>
</evidence>
<dbReference type="SUPFAM" id="SSF51735">
    <property type="entry name" value="NAD(P)-binding Rossmann-fold domains"/>
    <property type="match status" value="1"/>
</dbReference>
<dbReference type="EMBL" id="HG742580">
    <property type="protein sequence ID" value="CDP21343.1"/>
    <property type="molecule type" value="Genomic_DNA"/>
</dbReference>
<evidence type="ECO:0000256" key="2">
    <source>
        <dbReference type="ARBA" id="ARBA00011473"/>
    </source>
</evidence>
<gene>
    <name evidence="8" type="ORF">GSCOC_T00002564001</name>
</gene>
<dbReference type="InterPro" id="IPR008030">
    <property type="entry name" value="NmrA-like"/>
</dbReference>
<evidence type="ECO:0000256" key="1">
    <source>
        <dbReference type="ARBA" id="ARBA00005725"/>
    </source>
</evidence>
<dbReference type="PhylomeDB" id="A0A068VNP6"/>
<comment type="subunit">
    <text evidence="2">Dimer.</text>
</comment>
<dbReference type="PANTHER" id="PTHR43349">
    <property type="entry name" value="PINORESINOL REDUCTASE-RELATED"/>
    <property type="match status" value="1"/>
</dbReference>
<evidence type="ECO:0000256" key="5">
    <source>
        <dbReference type="ARBA" id="ARBA00042771"/>
    </source>
</evidence>
<protein>
    <recommendedName>
        <fullName evidence="5">(+)-lariciresinol reductase</fullName>
        <ecNumber evidence="3">1.23.1.1</ecNumber>
        <ecNumber evidence="4">1.23.1.2</ecNumber>
    </recommendedName>
    <alternativeName>
        <fullName evidence="6">(+)-pinoresinol reductase</fullName>
    </alternativeName>
</protein>
<dbReference type="EC" id="1.23.1.2" evidence="4"/>
<dbReference type="Gene3D" id="3.40.50.720">
    <property type="entry name" value="NAD(P)-binding Rossmann-like Domain"/>
    <property type="match status" value="1"/>
</dbReference>
<dbReference type="GO" id="GO:0010284">
    <property type="term" value="F:lariciresinol reductase activity"/>
    <property type="evidence" value="ECO:0007669"/>
    <property type="project" value="UniProtKB-EC"/>
</dbReference>
<dbReference type="GO" id="GO:1902138">
    <property type="term" value="P:(-)-secoisolariciresinol biosynthetic process"/>
    <property type="evidence" value="ECO:0007669"/>
    <property type="project" value="UniProtKB-ARBA"/>
</dbReference>
<organism evidence="8 9">
    <name type="scientific">Coffea canephora</name>
    <name type="common">Robusta coffee</name>
    <dbReference type="NCBI Taxonomy" id="49390"/>
    <lineage>
        <taxon>Eukaryota</taxon>
        <taxon>Viridiplantae</taxon>
        <taxon>Streptophyta</taxon>
        <taxon>Embryophyta</taxon>
        <taxon>Tracheophyta</taxon>
        <taxon>Spermatophyta</taxon>
        <taxon>Magnoliopsida</taxon>
        <taxon>eudicotyledons</taxon>
        <taxon>Gunneridae</taxon>
        <taxon>Pentapetalae</taxon>
        <taxon>asterids</taxon>
        <taxon>lamiids</taxon>
        <taxon>Gentianales</taxon>
        <taxon>Rubiaceae</taxon>
        <taxon>Ixoroideae</taxon>
        <taxon>Gardenieae complex</taxon>
        <taxon>Bertiereae - Coffeeae clade</taxon>
        <taxon>Coffeeae</taxon>
        <taxon>Coffea</taxon>
    </lineage>
</organism>
<comment type="similarity">
    <text evidence="1">Belongs to the NmrA-type oxidoreductase family. Isoflavone reductase subfamily.</text>
</comment>
<dbReference type="EC" id="1.23.1.1" evidence="3"/>
<dbReference type="PANTHER" id="PTHR43349:SF47">
    <property type="entry name" value="NMRA-LIKE DOMAIN-CONTAINING PROTEIN"/>
    <property type="match status" value="1"/>
</dbReference>
<dbReference type="Proteomes" id="UP000295252">
    <property type="component" value="Unassembled WGS sequence"/>
</dbReference>
<proteinExistence type="inferred from homology"/>
<keyword evidence="9" id="KW-1185">Reference proteome</keyword>
<dbReference type="InterPro" id="IPR036291">
    <property type="entry name" value="NAD(P)-bd_dom_sf"/>
</dbReference>
<name>A0A068VNP6_COFCA</name>
<evidence type="ECO:0000256" key="6">
    <source>
        <dbReference type="ARBA" id="ARBA00043173"/>
    </source>
</evidence>
<evidence type="ECO:0000313" key="8">
    <source>
        <dbReference type="EMBL" id="CDP21343.1"/>
    </source>
</evidence>
<evidence type="ECO:0000313" key="9">
    <source>
        <dbReference type="Proteomes" id="UP000295252"/>
    </source>
</evidence>
<feature type="domain" description="NmrA-like" evidence="7">
    <location>
        <begin position="9"/>
        <end position="85"/>
    </location>
</feature>
<dbReference type="InterPro" id="IPR050608">
    <property type="entry name" value="NmrA-type/Isoflavone_red_sf"/>
</dbReference>
<dbReference type="OrthoDB" id="419598at2759"/>
<dbReference type="InParanoid" id="A0A068VNP6"/>
<dbReference type="GO" id="GO:1902125">
    <property type="term" value="P:(+)-pinoresinol catabolic process"/>
    <property type="evidence" value="ECO:0007669"/>
    <property type="project" value="UniProtKB-ARBA"/>
</dbReference>
<dbReference type="GO" id="GO:0010283">
    <property type="term" value="F:pinoresinol reductase activity"/>
    <property type="evidence" value="ECO:0007669"/>
    <property type="project" value="UniProtKB-EC"/>
</dbReference>
<reference evidence="9" key="1">
    <citation type="journal article" date="2014" name="Science">
        <title>The coffee genome provides insight into the convergent evolution of caffeine biosynthesis.</title>
        <authorList>
            <person name="Denoeud F."/>
            <person name="Carretero-Paulet L."/>
            <person name="Dereeper A."/>
            <person name="Droc G."/>
            <person name="Guyot R."/>
            <person name="Pietrella M."/>
            <person name="Zheng C."/>
            <person name="Alberti A."/>
            <person name="Anthony F."/>
            <person name="Aprea G."/>
            <person name="Aury J.M."/>
            <person name="Bento P."/>
            <person name="Bernard M."/>
            <person name="Bocs S."/>
            <person name="Campa C."/>
            <person name="Cenci A."/>
            <person name="Combes M.C."/>
            <person name="Crouzillat D."/>
            <person name="Da Silva C."/>
            <person name="Daddiego L."/>
            <person name="De Bellis F."/>
            <person name="Dussert S."/>
            <person name="Garsmeur O."/>
            <person name="Gayraud T."/>
            <person name="Guignon V."/>
            <person name="Jahn K."/>
            <person name="Jamilloux V."/>
            <person name="Joet T."/>
            <person name="Labadie K."/>
            <person name="Lan T."/>
            <person name="Leclercq J."/>
            <person name="Lepelley M."/>
            <person name="Leroy T."/>
            <person name="Li L.T."/>
            <person name="Librado P."/>
            <person name="Lopez L."/>
            <person name="Munoz A."/>
            <person name="Noel B."/>
            <person name="Pallavicini A."/>
            <person name="Perrotta G."/>
            <person name="Poncet V."/>
            <person name="Pot D."/>
            <person name="Priyono X."/>
            <person name="Rigoreau M."/>
            <person name="Rouard M."/>
            <person name="Rozas J."/>
            <person name="Tranchant-Dubreuil C."/>
            <person name="VanBuren R."/>
            <person name="Zhang Q."/>
            <person name="Andrade A.C."/>
            <person name="Argout X."/>
            <person name="Bertrand B."/>
            <person name="de Kochko A."/>
            <person name="Graziosi G."/>
            <person name="Henry R.J."/>
            <person name="Jayarama X."/>
            <person name="Ming R."/>
            <person name="Nagai C."/>
            <person name="Rounsley S."/>
            <person name="Sankoff D."/>
            <person name="Giuliano G."/>
            <person name="Albert V.A."/>
            <person name="Wincker P."/>
            <person name="Lashermes P."/>
        </authorList>
    </citation>
    <scope>NUCLEOTIDE SEQUENCE [LARGE SCALE GENOMIC DNA]</scope>
    <source>
        <strain evidence="9">cv. DH200-94</strain>
    </source>
</reference>
<dbReference type="Pfam" id="PF05368">
    <property type="entry name" value="NmrA"/>
    <property type="match status" value="1"/>
</dbReference>